<dbReference type="RefSeq" id="WP_024540829.1">
    <property type="nucleotide sequence ID" value="NZ_JBQKLO010000040.1"/>
</dbReference>
<evidence type="ECO:0000313" key="9">
    <source>
        <dbReference type="Proteomes" id="UP000028995"/>
    </source>
</evidence>
<keyword evidence="2" id="KW-0521">NADP</keyword>
<dbReference type="Pfam" id="PF00248">
    <property type="entry name" value="Aldo_ket_red"/>
    <property type="match status" value="1"/>
</dbReference>
<feature type="binding site" evidence="5">
    <location>
        <position position="111"/>
    </location>
    <ligand>
        <name>substrate</name>
    </ligand>
</feature>
<dbReference type="InterPro" id="IPR023210">
    <property type="entry name" value="NADP_OxRdtase_dom"/>
</dbReference>
<dbReference type="Proteomes" id="UP000028995">
    <property type="component" value="Unassembled WGS sequence"/>
</dbReference>
<feature type="active site" description="Proton donor" evidence="4">
    <location>
        <position position="53"/>
    </location>
</feature>
<reference evidence="8 9" key="1">
    <citation type="submission" date="2014-03" db="EMBL/GenBank/DDBJ databases">
        <title>Genomics of Bifidobacteria.</title>
        <authorList>
            <person name="Ventura M."/>
            <person name="Milani C."/>
            <person name="Lugli G.A."/>
        </authorList>
    </citation>
    <scope>NUCLEOTIDE SEQUENCE [LARGE SCALE GENOMIC DNA]</scope>
    <source>
        <strain evidence="8 9">LMG 10510</strain>
    </source>
</reference>
<dbReference type="EMBL" id="JGYU01000005">
    <property type="protein sequence ID" value="KFI57398.1"/>
    <property type="molecule type" value="Genomic_DNA"/>
</dbReference>
<evidence type="ECO:0000256" key="2">
    <source>
        <dbReference type="ARBA" id="ARBA00022857"/>
    </source>
</evidence>
<feature type="domain" description="NADP-dependent oxidoreductase" evidence="7">
    <location>
        <begin position="29"/>
        <end position="260"/>
    </location>
</feature>
<evidence type="ECO:0000256" key="3">
    <source>
        <dbReference type="ARBA" id="ARBA00023002"/>
    </source>
</evidence>
<name>A0A087AF48_9BIFI</name>
<feature type="site" description="Lowers pKa of active site Tyr" evidence="6">
    <location>
        <position position="78"/>
    </location>
</feature>
<dbReference type="PANTHER" id="PTHR43827:SF3">
    <property type="entry name" value="NADP-DEPENDENT OXIDOREDUCTASE DOMAIN-CONTAINING PROTEIN"/>
    <property type="match status" value="1"/>
</dbReference>
<evidence type="ECO:0000313" key="8">
    <source>
        <dbReference type="EMBL" id="KFI57398.1"/>
    </source>
</evidence>
<dbReference type="EC" id="1.1.1.188" evidence="8"/>
<organism evidence="8 9">
    <name type="scientific">Bifidobacterium choerinum</name>
    <dbReference type="NCBI Taxonomy" id="35760"/>
    <lineage>
        <taxon>Bacteria</taxon>
        <taxon>Bacillati</taxon>
        <taxon>Actinomycetota</taxon>
        <taxon>Actinomycetes</taxon>
        <taxon>Bifidobacteriales</taxon>
        <taxon>Bifidobacteriaceae</taxon>
        <taxon>Bifidobacterium</taxon>
    </lineage>
</organism>
<evidence type="ECO:0000256" key="5">
    <source>
        <dbReference type="PIRSR" id="PIRSR000097-2"/>
    </source>
</evidence>
<dbReference type="SUPFAM" id="SSF51430">
    <property type="entry name" value="NAD(P)-linked oxidoreductase"/>
    <property type="match status" value="1"/>
</dbReference>
<comment type="caution">
    <text evidence="8">The sequence shown here is derived from an EMBL/GenBank/DDBJ whole genome shotgun (WGS) entry which is preliminary data.</text>
</comment>
<dbReference type="AlphaFoldDB" id="A0A087AF48"/>
<accession>A0A087AF48</accession>
<protein>
    <submittedName>
        <fullName evidence="8">Glyoxal reductase</fullName>
        <ecNumber evidence="8">1.1.1.188</ecNumber>
    </submittedName>
</protein>
<dbReference type="PANTHER" id="PTHR43827">
    <property type="entry name" value="2,5-DIKETO-D-GLUCONIC ACID REDUCTASE"/>
    <property type="match status" value="1"/>
</dbReference>
<dbReference type="STRING" id="35760.BCHO_0817"/>
<proteinExistence type="inferred from homology"/>
<evidence type="ECO:0000259" key="7">
    <source>
        <dbReference type="Pfam" id="PF00248"/>
    </source>
</evidence>
<evidence type="ECO:0000256" key="1">
    <source>
        <dbReference type="ARBA" id="ARBA00007905"/>
    </source>
</evidence>
<dbReference type="InterPro" id="IPR036812">
    <property type="entry name" value="NAD(P)_OxRdtase_dom_sf"/>
</dbReference>
<dbReference type="PRINTS" id="PR00069">
    <property type="entry name" value="ALDKETRDTASE"/>
</dbReference>
<dbReference type="PROSITE" id="PS00798">
    <property type="entry name" value="ALDOKETO_REDUCTASE_1"/>
    <property type="match status" value="1"/>
</dbReference>
<dbReference type="InterPro" id="IPR020471">
    <property type="entry name" value="AKR"/>
</dbReference>
<dbReference type="InterPro" id="IPR018170">
    <property type="entry name" value="Aldo/ket_reductase_CS"/>
</dbReference>
<comment type="similarity">
    <text evidence="1">Belongs to the aldo/keto reductase family.</text>
</comment>
<dbReference type="eggNOG" id="COG0656">
    <property type="taxonomic scope" value="Bacteria"/>
</dbReference>
<dbReference type="Gene3D" id="3.20.20.100">
    <property type="entry name" value="NADP-dependent oxidoreductase domain"/>
    <property type="match status" value="1"/>
</dbReference>
<keyword evidence="9" id="KW-1185">Reference proteome</keyword>
<dbReference type="GO" id="GO:0047017">
    <property type="term" value="F:prostaglandin F synthase activity"/>
    <property type="evidence" value="ECO:0007669"/>
    <property type="project" value="UniProtKB-EC"/>
</dbReference>
<evidence type="ECO:0000256" key="6">
    <source>
        <dbReference type="PIRSR" id="PIRSR000097-3"/>
    </source>
</evidence>
<dbReference type="PIRSF" id="PIRSF000097">
    <property type="entry name" value="AKR"/>
    <property type="match status" value="1"/>
</dbReference>
<keyword evidence="3 8" id="KW-0560">Oxidoreductase</keyword>
<dbReference type="FunFam" id="3.20.20.100:FF:000015">
    <property type="entry name" value="Oxidoreductase, aldo/keto reductase family"/>
    <property type="match status" value="1"/>
</dbReference>
<sequence>MKPTTHDVILNNDVLIPQVGLGVFRTPDGQATVDAVHAALECGYRHIDTASVYGNEKSVGEAVATSGVPREDVFITTKLWNDDIRKHRTMDAFQESLERLGTDYVDLYLIHWPAEGWQDAWTAMQEIYRSGRARAIGVSNFAKNHLDELLAHTDVKPAVNQIESSPTFPNQDMVDYCRGLGIAVEAWSPLGGTGSDLLKDERLIEIGEKYGRSSAQVVIRWHLQRGLIVLPKSVRSTRIQQNINVFDFELDDEDMHRIATMDTGVRNGADPNDFDF</sequence>
<dbReference type="PROSITE" id="PS00062">
    <property type="entry name" value="ALDOKETO_REDUCTASE_2"/>
    <property type="match status" value="1"/>
</dbReference>
<evidence type="ECO:0000256" key="4">
    <source>
        <dbReference type="PIRSR" id="PIRSR000097-1"/>
    </source>
</evidence>
<gene>
    <name evidence="8" type="ORF">BCHO_0817</name>
</gene>